<keyword evidence="1" id="KW-0732">Signal</keyword>
<dbReference type="EMBL" id="JAGJCB010000007">
    <property type="protein sequence ID" value="MBP0904049.1"/>
    <property type="molecule type" value="Genomic_DNA"/>
</dbReference>
<dbReference type="RefSeq" id="WP_209654947.1">
    <property type="nucleotide sequence ID" value="NZ_JAGJCB010000007.1"/>
</dbReference>
<evidence type="ECO:0000256" key="1">
    <source>
        <dbReference type="SAM" id="SignalP"/>
    </source>
</evidence>
<organism evidence="3 4">
    <name type="scientific">Mariniflexile gromovii</name>
    <dbReference type="NCBI Taxonomy" id="362523"/>
    <lineage>
        <taxon>Bacteria</taxon>
        <taxon>Pseudomonadati</taxon>
        <taxon>Bacteroidota</taxon>
        <taxon>Flavobacteriia</taxon>
        <taxon>Flavobacteriales</taxon>
        <taxon>Flavobacteriaceae</taxon>
        <taxon>Mariniflexile</taxon>
    </lineage>
</organism>
<feature type="chain" id="PRO_5047290499" evidence="1">
    <location>
        <begin position="22"/>
        <end position="472"/>
    </location>
</feature>
<dbReference type="InterPro" id="IPR051849">
    <property type="entry name" value="GAG-degrading_sulfatase"/>
</dbReference>
<dbReference type="Pfam" id="PF00884">
    <property type="entry name" value="Sulfatase"/>
    <property type="match status" value="1"/>
</dbReference>
<name>A0ABS4BTZ3_9FLAO</name>
<dbReference type="Gene3D" id="3.40.720.10">
    <property type="entry name" value="Alkaline Phosphatase, subunit A"/>
    <property type="match status" value="1"/>
</dbReference>
<dbReference type="PANTHER" id="PTHR46615:SF1">
    <property type="entry name" value="ARYLSULFATASE K"/>
    <property type="match status" value="1"/>
</dbReference>
<dbReference type="SUPFAM" id="SSF53649">
    <property type="entry name" value="Alkaline phosphatase-like"/>
    <property type="match status" value="1"/>
</dbReference>
<protein>
    <submittedName>
        <fullName evidence="3">Sulfatase-like hydrolase/transferase</fullName>
    </submittedName>
</protein>
<dbReference type="InterPro" id="IPR017850">
    <property type="entry name" value="Alkaline_phosphatase_core_sf"/>
</dbReference>
<accession>A0ABS4BTZ3</accession>
<dbReference type="InterPro" id="IPR000917">
    <property type="entry name" value="Sulfatase_N"/>
</dbReference>
<evidence type="ECO:0000313" key="4">
    <source>
        <dbReference type="Proteomes" id="UP000670776"/>
    </source>
</evidence>
<keyword evidence="4" id="KW-1185">Reference proteome</keyword>
<comment type="caution">
    <text evidence="3">The sequence shown here is derived from an EMBL/GenBank/DDBJ whole genome shotgun (WGS) entry which is preliminary data.</text>
</comment>
<evidence type="ECO:0000313" key="3">
    <source>
        <dbReference type="EMBL" id="MBP0904049.1"/>
    </source>
</evidence>
<reference evidence="3 4" key="1">
    <citation type="submission" date="2021-04" db="EMBL/GenBank/DDBJ databases">
        <title>Mariniflexile gromovii gen. nov., sp. nov., a gliding bacterium isolated from the sea urchin Strongylocentrotus intermedius.</title>
        <authorList>
            <person name="Ko S."/>
            <person name="Le V."/>
            <person name="Ahn C.-Y."/>
            <person name="Oh H.-M."/>
        </authorList>
    </citation>
    <scope>NUCLEOTIDE SEQUENCE [LARGE SCALE GENOMIC DNA]</scope>
    <source>
        <strain evidence="3 4">KCTC 12570</strain>
    </source>
</reference>
<gene>
    <name evidence="3" type="ORF">J8H85_09430</name>
</gene>
<dbReference type="Proteomes" id="UP000670776">
    <property type="component" value="Unassembled WGS sequence"/>
</dbReference>
<dbReference type="PANTHER" id="PTHR46615">
    <property type="entry name" value="ARYLSULFATASE K"/>
    <property type="match status" value="1"/>
</dbReference>
<evidence type="ECO:0000259" key="2">
    <source>
        <dbReference type="Pfam" id="PF00884"/>
    </source>
</evidence>
<feature type="domain" description="Sulfatase N-terminal" evidence="2">
    <location>
        <begin position="34"/>
        <end position="354"/>
    </location>
</feature>
<sequence length="472" mass="54252">MNNIIKTIALLLVWSFQSNHAQSVKTTSENKTRPNILLIISDQHSGRVMSQVGYKHVNTPGIDKLADEGVTFTRSYCTYPVCMASRASLMTGYMPNKSNSNLMAYNSIGKTLKETGYTTAYFGKWHVSNSKIKEVEDWHGFETYKQEYNDTKTAKLSTDFISQKHDKPFFLVTSLLNPHDCCELARNISGLGDDYHDGAVEENKPIEECPPLPVNFKIPENEAEGFYTRRTPDSTDKVNFGKHPVKYWEEQEWRQYMYGYDRLVEKMDDHILTIVNTLENQGLLENTIIFYTSDHGDGHGSHEWNQKMTFYEESINVPFVISWKGHTKSGVIDSKTLTSNGLDLYPTICKMAGVIIDESLPGENLSAYILKDAKQPKETRKYVVSELNQKEENKPKGREFVGRMVVTENYKYFLFDGGEHPEQFFDVKNDPEELKPLIYSKEHQKEIAAHRNMLKEWIKKTGDDFPIKVIPK</sequence>
<feature type="signal peptide" evidence="1">
    <location>
        <begin position="1"/>
        <end position="21"/>
    </location>
</feature>
<proteinExistence type="predicted"/>